<evidence type="ECO:0000256" key="3">
    <source>
        <dbReference type="ARBA" id="ARBA00022833"/>
    </source>
</evidence>
<dbReference type="PROSITE" id="PS50865">
    <property type="entry name" value="ZF_MYND_2"/>
    <property type="match status" value="1"/>
</dbReference>
<dbReference type="Pfam" id="PF01753">
    <property type="entry name" value="zf-MYND"/>
    <property type="match status" value="1"/>
</dbReference>
<dbReference type="InterPro" id="IPR002893">
    <property type="entry name" value="Znf_MYND"/>
</dbReference>
<keyword evidence="1" id="KW-0479">Metal-binding</keyword>
<protein>
    <recommendedName>
        <fullName evidence="5">MYND-type domain-containing protein</fullName>
    </recommendedName>
</protein>
<evidence type="ECO:0000256" key="1">
    <source>
        <dbReference type="ARBA" id="ARBA00022723"/>
    </source>
</evidence>
<reference evidence="6 7" key="1">
    <citation type="submission" date="2019-02" db="EMBL/GenBank/DDBJ databases">
        <title>Genome sequencing of the rare red list fungi Antrodiella citrinella (Flaviporus citrinellus).</title>
        <authorList>
            <person name="Buettner E."/>
            <person name="Kellner H."/>
        </authorList>
    </citation>
    <scope>NUCLEOTIDE SEQUENCE [LARGE SCALE GENOMIC DNA]</scope>
    <source>
        <strain evidence="6 7">DSM 108506</strain>
    </source>
</reference>
<dbReference type="Gene3D" id="6.10.140.2220">
    <property type="match status" value="1"/>
</dbReference>
<dbReference type="SUPFAM" id="SSF144232">
    <property type="entry name" value="HIT/MYND zinc finger-like"/>
    <property type="match status" value="1"/>
</dbReference>
<keyword evidence="2 4" id="KW-0863">Zinc-finger</keyword>
<accession>A0A4S4LNY3</accession>
<name>A0A4S4LNY3_9APHY</name>
<evidence type="ECO:0000256" key="2">
    <source>
        <dbReference type="ARBA" id="ARBA00022771"/>
    </source>
</evidence>
<keyword evidence="3" id="KW-0862">Zinc</keyword>
<evidence type="ECO:0000259" key="5">
    <source>
        <dbReference type="PROSITE" id="PS50865"/>
    </source>
</evidence>
<dbReference type="Proteomes" id="UP000308730">
    <property type="component" value="Unassembled WGS sequence"/>
</dbReference>
<dbReference type="EMBL" id="SGPM01001044">
    <property type="protein sequence ID" value="THH13617.1"/>
    <property type="molecule type" value="Genomic_DNA"/>
</dbReference>
<dbReference type="AlphaFoldDB" id="A0A4S4LNY3"/>
<proteinExistence type="predicted"/>
<dbReference type="GO" id="GO:0008270">
    <property type="term" value="F:zinc ion binding"/>
    <property type="evidence" value="ECO:0007669"/>
    <property type="project" value="UniProtKB-KW"/>
</dbReference>
<comment type="caution">
    <text evidence="6">The sequence shown here is derived from an EMBL/GenBank/DDBJ whole genome shotgun (WGS) entry which is preliminary data.</text>
</comment>
<sequence>MADIHFCAKCDEIATKFCSVCKHTHYCSERCQKDDWKIHKKGCKIQAQLNIINDAHHEQLKNTKERPPQGKCTGCNVKFTEDYPCSDECSECGYQVCESCEVHQSRGTCYCTNHNFGRKYCAMEPRWYHKNGRTQESYKGDRHPTEEGYIAEVYEPKERACNNCGEVTKVFKKQYCDFREFSSY</sequence>
<dbReference type="OrthoDB" id="432970at2759"/>
<gene>
    <name evidence="6" type="ORF">EUX98_g9700</name>
</gene>
<evidence type="ECO:0000313" key="7">
    <source>
        <dbReference type="Proteomes" id="UP000308730"/>
    </source>
</evidence>
<organism evidence="6 7">
    <name type="scientific">Antrodiella citrinella</name>
    <dbReference type="NCBI Taxonomy" id="2447956"/>
    <lineage>
        <taxon>Eukaryota</taxon>
        <taxon>Fungi</taxon>
        <taxon>Dikarya</taxon>
        <taxon>Basidiomycota</taxon>
        <taxon>Agaricomycotina</taxon>
        <taxon>Agaricomycetes</taxon>
        <taxon>Polyporales</taxon>
        <taxon>Steccherinaceae</taxon>
        <taxon>Antrodiella</taxon>
    </lineage>
</organism>
<feature type="domain" description="MYND-type" evidence="5">
    <location>
        <begin position="7"/>
        <end position="43"/>
    </location>
</feature>
<keyword evidence="7" id="KW-1185">Reference proteome</keyword>
<evidence type="ECO:0000313" key="6">
    <source>
        <dbReference type="EMBL" id="THH13617.1"/>
    </source>
</evidence>
<evidence type="ECO:0000256" key="4">
    <source>
        <dbReference type="PROSITE-ProRule" id="PRU00134"/>
    </source>
</evidence>